<evidence type="ECO:0000313" key="13">
    <source>
        <dbReference type="EMBL" id="QBL76083.1"/>
    </source>
</evidence>
<evidence type="ECO:0000256" key="9">
    <source>
        <dbReference type="ARBA" id="ARBA00023136"/>
    </source>
</evidence>
<dbReference type="InterPro" id="IPR001750">
    <property type="entry name" value="ND/Mrp_TM"/>
</dbReference>
<organism evidence="13">
    <name type="scientific">Selaginella hainanensis</name>
    <dbReference type="NCBI Taxonomy" id="2547368"/>
    <lineage>
        <taxon>Eukaryota</taxon>
        <taxon>Viridiplantae</taxon>
        <taxon>Streptophyta</taxon>
        <taxon>Embryophyta</taxon>
        <taxon>Tracheophyta</taxon>
        <taxon>Lycopodiopsida</taxon>
        <taxon>Selaginellales</taxon>
        <taxon>Selaginellaceae</taxon>
        <taxon>Selaginella</taxon>
    </lineage>
</organism>
<feature type="domain" description="NAD(P)H-quinone oxidoreductase subunit 2 N-terminal" evidence="12">
    <location>
        <begin position="9"/>
        <end position="97"/>
    </location>
</feature>
<dbReference type="Pfam" id="PF19530">
    <property type="entry name" value="Ndh2_N"/>
    <property type="match status" value="1"/>
</dbReference>
<protein>
    <submittedName>
        <fullName evidence="13">NADH-plastoquinone oxidoreductase subunit 2</fullName>
    </submittedName>
</protein>
<evidence type="ECO:0000259" key="12">
    <source>
        <dbReference type="Pfam" id="PF19530"/>
    </source>
</evidence>
<dbReference type="AlphaFoldDB" id="A0A482CH75"/>
<reference evidence="13" key="1">
    <citation type="submission" date="2018-07" db="EMBL/GenBank/DDBJ databases">
        <authorList>
            <person name="Zhang H."/>
            <person name="Zhang X."/>
        </authorList>
    </citation>
    <scope>NUCLEOTIDE SEQUENCE</scope>
</reference>
<feature type="compositionally biased region" description="Basic and acidic residues" evidence="10">
    <location>
        <begin position="441"/>
        <end position="453"/>
    </location>
</feature>
<evidence type="ECO:0000256" key="8">
    <source>
        <dbReference type="ARBA" id="ARBA00023078"/>
    </source>
</evidence>
<keyword evidence="3 13" id="KW-0150">Chloroplast</keyword>
<keyword evidence="5" id="KW-1278">Translocase</keyword>
<dbReference type="GeneID" id="39721292"/>
<comment type="subcellular location">
    <subcellularLocation>
        <location evidence="1">Membrane</location>
        <topology evidence="1">Multi-pass membrane protein</topology>
    </subcellularLocation>
</comment>
<keyword evidence="9" id="KW-0472">Membrane</keyword>
<evidence type="ECO:0000256" key="3">
    <source>
        <dbReference type="ARBA" id="ARBA00022528"/>
    </source>
</evidence>
<evidence type="ECO:0000259" key="11">
    <source>
        <dbReference type="Pfam" id="PF00361"/>
    </source>
</evidence>
<accession>A0A482CH75</accession>
<evidence type="ECO:0000256" key="4">
    <source>
        <dbReference type="ARBA" id="ARBA00022692"/>
    </source>
</evidence>
<evidence type="ECO:0000256" key="5">
    <source>
        <dbReference type="ARBA" id="ARBA00022967"/>
    </source>
</evidence>
<keyword evidence="7" id="KW-0520">NAD</keyword>
<dbReference type="EMBL" id="MH598533">
    <property type="protein sequence ID" value="QBL76083.1"/>
    <property type="molecule type" value="Genomic_DNA"/>
</dbReference>
<feature type="domain" description="NADH:quinone oxidoreductase/Mrp antiporter transmembrane" evidence="11">
    <location>
        <begin position="128"/>
        <end position="423"/>
    </location>
</feature>
<keyword evidence="2" id="KW-0813">Transport</keyword>
<keyword evidence="13" id="KW-0934">Plastid</keyword>
<reference evidence="13" key="2">
    <citation type="journal article" date="2019" name="J. ISSAAS">
        <title>The Unique Evolutionary Trajectory 1 and Dynamic Conformations of DR and IR/DR-coexisting Plastomes of the Early Vascular Plant Selaginellaceae (Lycophyte).</title>
        <authorList>
            <person name="Zhang H.-R."/>
            <person name="Xiang Q.-P."/>
            <person name="Zhang X.-C."/>
        </authorList>
    </citation>
    <scope>NUCLEOTIDE SEQUENCE</scope>
</reference>
<dbReference type="Pfam" id="PF00361">
    <property type="entry name" value="Proton_antipo_M"/>
    <property type="match status" value="1"/>
</dbReference>
<evidence type="ECO:0000256" key="1">
    <source>
        <dbReference type="ARBA" id="ARBA00004141"/>
    </source>
</evidence>
<evidence type="ECO:0000256" key="2">
    <source>
        <dbReference type="ARBA" id="ARBA00022448"/>
    </source>
</evidence>
<name>A0A482CH75_9TRAC</name>
<evidence type="ECO:0000256" key="10">
    <source>
        <dbReference type="SAM" id="MobiDB-lite"/>
    </source>
</evidence>
<keyword evidence="6" id="KW-1133">Transmembrane helix</keyword>
<dbReference type="PANTHER" id="PTHR22773">
    <property type="entry name" value="NADH DEHYDROGENASE"/>
    <property type="match status" value="1"/>
</dbReference>
<keyword evidence="4" id="KW-0812">Transmembrane</keyword>
<sequence length="498" mass="52731">MEPGSDSRFPYGSTISPECISILGSIILLAIDLTSEGDTYWSYPISLTGPVTGITVLFSQWRGEPTISPSCGPQTNTRDDIFQSSILLCLILRAPLPTEHFQCTEMAVTESLFFALAATLGGMPPRCASDLVTIFVALECSSPCSHPSSGCTSRDVRPGEATMKYLPMGGTSSSILVHGFPWLYGSPGGEVQLWGILNGLVESKMQNSEGTSIALVCIMVGIAFKPSSVPFHQWAPDVYEGPPTPVVAFPPVTSKVAASALATRTFNPLAPFSDEWHLLPEILAILSTILGNSIAIAQTSMKRMLAYSSISQIGYIMIGLIAGNPSGYASMSTYTLFHTFVNLGALASTALFGSRTGTDSIRDCAGSYGQDPPLALRLTLCPSPPGGFPPLSGPFGKPYSSRCGRQAGPYPLVPIGPVTSVISIYRHSKIIKLLMGGGHGGELDTPRTGDDRIPSFSSPHTPESLIELSTMPRVIASTTSGPTMNPITTTARDNISNQ</sequence>
<feature type="region of interest" description="Disordered" evidence="10">
    <location>
        <begin position="477"/>
        <end position="498"/>
    </location>
</feature>
<dbReference type="RefSeq" id="YP_009589500.1">
    <property type="nucleotide sequence ID" value="NC_041642.1"/>
</dbReference>
<dbReference type="GO" id="GO:0016020">
    <property type="term" value="C:membrane"/>
    <property type="evidence" value="ECO:0007669"/>
    <property type="project" value="UniProtKB-SubCell"/>
</dbReference>
<feature type="region of interest" description="Disordered" evidence="10">
    <location>
        <begin position="441"/>
        <end position="463"/>
    </location>
</feature>
<gene>
    <name evidence="13" type="primary">ndhB</name>
</gene>
<dbReference type="InterPro" id="IPR045693">
    <property type="entry name" value="Ndh2_N"/>
</dbReference>
<evidence type="ECO:0000256" key="7">
    <source>
        <dbReference type="ARBA" id="ARBA00023027"/>
    </source>
</evidence>
<proteinExistence type="predicted"/>
<geneLocation type="chloroplast" evidence="13"/>
<evidence type="ECO:0000256" key="6">
    <source>
        <dbReference type="ARBA" id="ARBA00022989"/>
    </source>
</evidence>
<keyword evidence="8" id="KW-0793">Thylakoid</keyword>